<organism evidence="3 4">
    <name type="scientific">Catenaria anguillulae PL171</name>
    <dbReference type="NCBI Taxonomy" id="765915"/>
    <lineage>
        <taxon>Eukaryota</taxon>
        <taxon>Fungi</taxon>
        <taxon>Fungi incertae sedis</taxon>
        <taxon>Blastocladiomycota</taxon>
        <taxon>Blastocladiomycetes</taxon>
        <taxon>Blastocladiales</taxon>
        <taxon>Catenariaceae</taxon>
        <taxon>Catenaria</taxon>
    </lineage>
</organism>
<name>A0A1Y2HHL3_9FUNG</name>
<feature type="region of interest" description="Disordered" evidence="1">
    <location>
        <begin position="1"/>
        <end position="45"/>
    </location>
</feature>
<dbReference type="GO" id="GO:0035556">
    <property type="term" value="P:intracellular signal transduction"/>
    <property type="evidence" value="ECO:0007669"/>
    <property type="project" value="InterPro"/>
</dbReference>
<evidence type="ECO:0000313" key="4">
    <source>
        <dbReference type="Proteomes" id="UP000193411"/>
    </source>
</evidence>
<accession>A0A1Y2HHL3</accession>
<dbReference type="SUPFAM" id="SSF89837">
    <property type="entry name" value="Doublecortin (DC)"/>
    <property type="match status" value="2"/>
</dbReference>
<gene>
    <name evidence="3" type="ORF">BCR44DRAFT_117010</name>
</gene>
<dbReference type="InterPro" id="IPR036572">
    <property type="entry name" value="Doublecortin_dom_sf"/>
</dbReference>
<dbReference type="EMBL" id="MCFL01000031">
    <property type="protein sequence ID" value="ORZ34045.1"/>
    <property type="molecule type" value="Genomic_DNA"/>
</dbReference>
<protein>
    <recommendedName>
        <fullName evidence="2">Doublecortin domain-containing protein</fullName>
    </recommendedName>
</protein>
<dbReference type="PANTHER" id="PTHR23004">
    <property type="entry name" value="DOUBLECORTIN DOMAIN CONTAINING 2"/>
    <property type="match status" value="1"/>
</dbReference>
<dbReference type="PANTHER" id="PTHR23004:SF11">
    <property type="entry name" value="PROTEIN RPI-1"/>
    <property type="match status" value="1"/>
</dbReference>
<sequence length="282" mass="31078">MGSSSNLTPSAKKRTPKRDPLLASADAGDSSPRTGTSSAGDSAALAAAKQYHPRRIWIYRNNDQHFPGKRILVNQRRFKNFEQFLASLTSDIGLRSGAVRKVFTLKGTKVESIGDLTDNGVYVAVGNEPFRLAEYAPPPPLQPLVSARARGIDDPAGQERIVEQRRLRSRSRGRSSGQEQDQMGLLEGTSNRPGAAGQEKPIFSPESKGYRVAVFRNGDILTPPTRMVLSNRNCHTFDQLMNEMTATLKLKEGRVRRLFDADSLRAIKTLHDLHDGQNLIAS</sequence>
<dbReference type="InterPro" id="IPR003533">
    <property type="entry name" value="Doublecortin_dom"/>
</dbReference>
<dbReference type="PROSITE" id="PS50309">
    <property type="entry name" value="DC"/>
    <property type="match status" value="2"/>
</dbReference>
<dbReference type="Pfam" id="PF03607">
    <property type="entry name" value="DCX"/>
    <property type="match status" value="2"/>
</dbReference>
<feature type="region of interest" description="Disordered" evidence="1">
    <location>
        <begin position="152"/>
        <end position="203"/>
    </location>
</feature>
<dbReference type="AlphaFoldDB" id="A0A1Y2HHL3"/>
<dbReference type="GO" id="GO:0005815">
    <property type="term" value="C:microtubule organizing center"/>
    <property type="evidence" value="ECO:0007669"/>
    <property type="project" value="TreeGrafter"/>
</dbReference>
<proteinExistence type="predicted"/>
<dbReference type="OrthoDB" id="1738954at2759"/>
<dbReference type="CDD" id="cd01617">
    <property type="entry name" value="DCX"/>
    <property type="match status" value="1"/>
</dbReference>
<dbReference type="Proteomes" id="UP000193411">
    <property type="component" value="Unassembled WGS sequence"/>
</dbReference>
<evidence type="ECO:0000313" key="3">
    <source>
        <dbReference type="EMBL" id="ORZ34045.1"/>
    </source>
</evidence>
<evidence type="ECO:0000259" key="2">
    <source>
        <dbReference type="PROSITE" id="PS50309"/>
    </source>
</evidence>
<feature type="domain" description="Doublecortin" evidence="2">
    <location>
        <begin position="54"/>
        <end position="136"/>
    </location>
</feature>
<dbReference type="Gene3D" id="3.10.20.230">
    <property type="entry name" value="Doublecortin domain"/>
    <property type="match status" value="2"/>
</dbReference>
<evidence type="ECO:0000256" key="1">
    <source>
        <dbReference type="SAM" id="MobiDB-lite"/>
    </source>
</evidence>
<dbReference type="GO" id="GO:0005874">
    <property type="term" value="C:microtubule"/>
    <property type="evidence" value="ECO:0007669"/>
    <property type="project" value="TreeGrafter"/>
</dbReference>
<reference evidence="3 4" key="1">
    <citation type="submission" date="2016-07" db="EMBL/GenBank/DDBJ databases">
        <title>Pervasive Adenine N6-methylation of Active Genes in Fungi.</title>
        <authorList>
            <consortium name="DOE Joint Genome Institute"/>
            <person name="Mondo S.J."/>
            <person name="Dannebaum R.O."/>
            <person name="Kuo R.C."/>
            <person name="Labutti K."/>
            <person name="Haridas S."/>
            <person name="Kuo A."/>
            <person name="Salamov A."/>
            <person name="Ahrendt S.R."/>
            <person name="Lipzen A."/>
            <person name="Sullivan W."/>
            <person name="Andreopoulos W.B."/>
            <person name="Clum A."/>
            <person name="Lindquist E."/>
            <person name="Daum C."/>
            <person name="Ramamoorthy G.K."/>
            <person name="Gryganskyi A."/>
            <person name="Culley D."/>
            <person name="Magnuson J.K."/>
            <person name="James T.Y."/>
            <person name="O'Malley M.A."/>
            <person name="Stajich J.E."/>
            <person name="Spatafora J.W."/>
            <person name="Visel A."/>
            <person name="Grigoriev I.V."/>
        </authorList>
    </citation>
    <scope>NUCLEOTIDE SEQUENCE [LARGE SCALE GENOMIC DNA]</scope>
    <source>
        <strain evidence="3 4">PL171</strain>
    </source>
</reference>
<comment type="caution">
    <text evidence="3">The sequence shown here is derived from an EMBL/GenBank/DDBJ whole genome shotgun (WGS) entry which is preliminary data.</text>
</comment>
<keyword evidence="4" id="KW-1185">Reference proteome</keyword>
<feature type="non-terminal residue" evidence="3">
    <location>
        <position position="282"/>
    </location>
</feature>
<dbReference type="STRING" id="765915.A0A1Y2HHL3"/>
<dbReference type="SMART" id="SM00537">
    <property type="entry name" value="DCX"/>
    <property type="match status" value="2"/>
</dbReference>
<feature type="domain" description="Doublecortin" evidence="2">
    <location>
        <begin position="210"/>
        <end position="282"/>
    </location>
</feature>